<organism evidence="1">
    <name type="scientific">Culex pipiens</name>
    <name type="common">House mosquito</name>
    <dbReference type="NCBI Taxonomy" id="7175"/>
    <lineage>
        <taxon>Eukaryota</taxon>
        <taxon>Metazoa</taxon>
        <taxon>Ecdysozoa</taxon>
        <taxon>Arthropoda</taxon>
        <taxon>Hexapoda</taxon>
        <taxon>Insecta</taxon>
        <taxon>Pterygota</taxon>
        <taxon>Neoptera</taxon>
        <taxon>Endopterygota</taxon>
        <taxon>Diptera</taxon>
        <taxon>Nematocera</taxon>
        <taxon>Culicoidea</taxon>
        <taxon>Culicidae</taxon>
        <taxon>Culicinae</taxon>
        <taxon>Culicini</taxon>
        <taxon>Culex</taxon>
        <taxon>Culex</taxon>
    </lineage>
</organism>
<dbReference type="EMBL" id="HBUE01280717">
    <property type="protein sequence ID" value="CAG6568844.1"/>
    <property type="molecule type" value="Transcribed_RNA"/>
</dbReference>
<dbReference type="EMBL" id="HBUE01175196">
    <property type="protein sequence ID" value="CAG6517320.1"/>
    <property type="molecule type" value="Transcribed_RNA"/>
</dbReference>
<dbReference type="EMBL" id="HBUE01280719">
    <property type="protein sequence ID" value="CAG6568848.1"/>
    <property type="molecule type" value="Transcribed_RNA"/>
</dbReference>
<sequence length="187" mass="20653">MQVLGQLSQDRPRPALVPISAVHPAVRRHARLRVVRAGADLCVQHHALLRGHPPGQEQAAQADPLLDQLCLLFDLCHRDVAQVGRPGVYQVLLQLLDDTGLYHRIRVGILVADRGERKLESTTLAQNVARAPSPASNIPMAGHENSSECIDVCDPVDLQCTPSMSRLLADLLDHGRTVFWREVLQVR</sequence>
<protein>
    <submittedName>
        <fullName evidence="1">(northern house mosquito) hypothetical protein</fullName>
    </submittedName>
</protein>
<evidence type="ECO:0000313" key="1">
    <source>
        <dbReference type="EMBL" id="CAG6517324.1"/>
    </source>
</evidence>
<accession>A0A8D8DUK7</accession>
<reference evidence="1" key="1">
    <citation type="submission" date="2021-05" db="EMBL/GenBank/DDBJ databases">
        <authorList>
            <person name="Alioto T."/>
            <person name="Alioto T."/>
            <person name="Gomez Garrido J."/>
        </authorList>
    </citation>
    <scope>NUCLEOTIDE SEQUENCE</scope>
</reference>
<name>A0A8D8DUK7_CULPI</name>
<proteinExistence type="predicted"/>
<dbReference type="AlphaFoldDB" id="A0A8D8DUK7"/>
<dbReference type="EMBL" id="HBUE01175198">
    <property type="protein sequence ID" value="CAG6517324.1"/>
    <property type="molecule type" value="Transcribed_RNA"/>
</dbReference>